<evidence type="ECO:0000256" key="1">
    <source>
        <dbReference type="ARBA" id="ARBA00004370"/>
    </source>
</evidence>
<feature type="transmembrane region" description="Helical" evidence="7">
    <location>
        <begin position="83"/>
        <end position="100"/>
    </location>
</feature>
<keyword evidence="3" id="KW-0547">Nucleotide-binding</keyword>
<dbReference type="EMBL" id="WPIK01000005">
    <property type="protein sequence ID" value="MVN21210.1"/>
    <property type="molecule type" value="Genomic_DNA"/>
</dbReference>
<evidence type="ECO:0000313" key="10">
    <source>
        <dbReference type="Proteomes" id="UP000462014"/>
    </source>
</evidence>
<feature type="domain" description="Guanylate cyclase" evidence="8">
    <location>
        <begin position="240"/>
        <end position="371"/>
    </location>
</feature>
<dbReference type="SUPFAM" id="SSF55073">
    <property type="entry name" value="Nucleotide cyclase"/>
    <property type="match status" value="1"/>
</dbReference>
<keyword evidence="10" id="KW-1185">Reference proteome</keyword>
<protein>
    <recommendedName>
        <fullName evidence="8">Guanylate cyclase domain-containing protein</fullName>
    </recommendedName>
</protein>
<dbReference type="AlphaFoldDB" id="A0A7K1SVW8"/>
<evidence type="ECO:0000256" key="3">
    <source>
        <dbReference type="ARBA" id="ARBA00022741"/>
    </source>
</evidence>
<keyword evidence="5 7" id="KW-0472">Membrane</keyword>
<feature type="transmembrane region" description="Helical" evidence="7">
    <location>
        <begin position="23"/>
        <end position="43"/>
    </location>
</feature>
<dbReference type="InterPro" id="IPR001054">
    <property type="entry name" value="A/G_cyclase"/>
</dbReference>
<dbReference type="GO" id="GO:0000166">
    <property type="term" value="F:nucleotide binding"/>
    <property type="evidence" value="ECO:0007669"/>
    <property type="project" value="UniProtKB-KW"/>
</dbReference>
<dbReference type="Gene3D" id="3.30.70.1230">
    <property type="entry name" value="Nucleotide cyclase"/>
    <property type="match status" value="1"/>
</dbReference>
<dbReference type="GO" id="GO:0035556">
    <property type="term" value="P:intracellular signal transduction"/>
    <property type="evidence" value="ECO:0007669"/>
    <property type="project" value="InterPro"/>
</dbReference>
<accession>A0A7K1SVW8</accession>
<feature type="transmembrane region" description="Helical" evidence="7">
    <location>
        <begin position="167"/>
        <end position="184"/>
    </location>
</feature>
<keyword evidence="6" id="KW-0456">Lyase</keyword>
<organism evidence="9 10">
    <name type="scientific">Mucilaginibacter arboris</name>
    <dbReference type="NCBI Taxonomy" id="2682090"/>
    <lineage>
        <taxon>Bacteria</taxon>
        <taxon>Pseudomonadati</taxon>
        <taxon>Bacteroidota</taxon>
        <taxon>Sphingobacteriia</taxon>
        <taxon>Sphingobacteriales</taxon>
        <taxon>Sphingobacteriaceae</taxon>
        <taxon>Mucilaginibacter</taxon>
    </lineage>
</organism>
<dbReference type="InterPro" id="IPR050401">
    <property type="entry name" value="Cyclic_nucleotide_synthase"/>
</dbReference>
<comment type="caution">
    <text evidence="9">The sequence shown here is derived from an EMBL/GenBank/DDBJ whole genome shotgun (WGS) entry which is preliminary data.</text>
</comment>
<evidence type="ECO:0000256" key="5">
    <source>
        <dbReference type="ARBA" id="ARBA00023136"/>
    </source>
</evidence>
<feature type="transmembrane region" description="Helical" evidence="7">
    <location>
        <begin position="49"/>
        <end position="71"/>
    </location>
</feature>
<feature type="transmembrane region" description="Helical" evidence="7">
    <location>
        <begin position="128"/>
        <end position="147"/>
    </location>
</feature>
<keyword evidence="4 7" id="KW-1133">Transmembrane helix</keyword>
<keyword evidence="2 7" id="KW-0812">Transmembrane</keyword>
<evidence type="ECO:0000313" key="9">
    <source>
        <dbReference type="EMBL" id="MVN21210.1"/>
    </source>
</evidence>
<gene>
    <name evidence="9" type="ORF">GO621_06645</name>
</gene>
<evidence type="ECO:0000256" key="4">
    <source>
        <dbReference type="ARBA" id="ARBA00022989"/>
    </source>
</evidence>
<dbReference type="PANTHER" id="PTHR11920:SF335">
    <property type="entry name" value="GUANYLATE CYCLASE"/>
    <property type="match status" value="1"/>
</dbReference>
<dbReference type="PANTHER" id="PTHR11920">
    <property type="entry name" value="GUANYLYL CYCLASE"/>
    <property type="match status" value="1"/>
</dbReference>
<dbReference type="SMART" id="SM00044">
    <property type="entry name" value="CYCc"/>
    <property type="match status" value="1"/>
</dbReference>
<evidence type="ECO:0000256" key="2">
    <source>
        <dbReference type="ARBA" id="ARBA00022692"/>
    </source>
</evidence>
<dbReference type="GO" id="GO:0004016">
    <property type="term" value="F:adenylate cyclase activity"/>
    <property type="evidence" value="ECO:0007669"/>
    <property type="project" value="UniProtKB-ARBA"/>
</dbReference>
<evidence type="ECO:0000256" key="7">
    <source>
        <dbReference type="SAM" id="Phobius"/>
    </source>
</evidence>
<feature type="transmembrane region" description="Helical" evidence="7">
    <location>
        <begin position="106"/>
        <end position="121"/>
    </location>
</feature>
<dbReference type="GO" id="GO:0009190">
    <property type="term" value="P:cyclic nucleotide biosynthetic process"/>
    <property type="evidence" value="ECO:0007669"/>
    <property type="project" value="InterPro"/>
</dbReference>
<dbReference type="PROSITE" id="PS50125">
    <property type="entry name" value="GUANYLATE_CYCLASE_2"/>
    <property type="match status" value="1"/>
</dbReference>
<dbReference type="Pfam" id="PF00211">
    <property type="entry name" value="Guanylate_cyc"/>
    <property type="match status" value="1"/>
</dbReference>
<proteinExistence type="predicted"/>
<name>A0A7K1SVW8_9SPHI</name>
<dbReference type="Gene3D" id="6.10.250.780">
    <property type="match status" value="1"/>
</dbReference>
<dbReference type="CDD" id="cd07302">
    <property type="entry name" value="CHD"/>
    <property type="match status" value="1"/>
</dbReference>
<dbReference type="Proteomes" id="UP000462014">
    <property type="component" value="Unassembled WGS sequence"/>
</dbReference>
<comment type="subcellular location">
    <subcellularLocation>
        <location evidence="1">Membrane</location>
    </subcellularLocation>
</comment>
<dbReference type="InterPro" id="IPR029787">
    <property type="entry name" value="Nucleotide_cyclase"/>
</dbReference>
<sequence>MVSKIINWFILDKYKKDPDTYRSVRITVSVILSTMLFSTSFMLQSLYMHFTAGIYAMIFNALGFLILPFLFKAGLSCKATAHLYIFIGTVGVLICVFFTGGSSSHILFWMIVLPCIVLMISDLKSGLIWTAVSITSIIILYLMKFYGYKFPDFFDTISANNYLIKKLSDTVGLVLIMFLITTVFEQQKKYMLEKLDQKNKIIEAEKEKSEQLLLNILPADISLELKETGKTKAYSYEIATVMFADFVNFTLIGEKLSPEELVYAIGEYFEAFDNIIENNGIEKIKTVGDAYICAAGLPIPTTDNAVVMIHVAQCFINAVEELKIKRLTAGKEVFNIRIGINTGPLVAGVVGIKKFAYDIWGDTVNTAARMQEKGLPNRINISGSTYALVKNEFDCEYRGKIEAKNKGQIDMYFIEGPTCLS</sequence>
<reference evidence="9 10" key="1">
    <citation type="submission" date="2019-12" db="EMBL/GenBank/DDBJ databases">
        <title>Mucilaginibacter sp. HMF7410 genome sequencing and assembly.</title>
        <authorList>
            <person name="Kang H."/>
            <person name="Cha I."/>
            <person name="Kim H."/>
            <person name="Joh K."/>
        </authorList>
    </citation>
    <scope>NUCLEOTIDE SEQUENCE [LARGE SCALE GENOMIC DNA]</scope>
    <source>
        <strain evidence="9 10">HMF7410</strain>
    </source>
</reference>
<evidence type="ECO:0000256" key="6">
    <source>
        <dbReference type="ARBA" id="ARBA00023239"/>
    </source>
</evidence>
<evidence type="ECO:0000259" key="8">
    <source>
        <dbReference type="PROSITE" id="PS50125"/>
    </source>
</evidence>
<dbReference type="RefSeq" id="WP_157565370.1">
    <property type="nucleotide sequence ID" value="NZ_WPIK01000005.1"/>
</dbReference>
<dbReference type="GO" id="GO:0016020">
    <property type="term" value="C:membrane"/>
    <property type="evidence" value="ECO:0007669"/>
    <property type="project" value="UniProtKB-SubCell"/>
</dbReference>